<keyword evidence="12" id="KW-1185">Reference proteome</keyword>
<evidence type="ECO:0000256" key="1">
    <source>
        <dbReference type="ARBA" id="ARBA00004236"/>
    </source>
</evidence>
<dbReference type="GO" id="GO:0050839">
    <property type="term" value="F:cell adhesion molecule binding"/>
    <property type="evidence" value="ECO:0007669"/>
    <property type="project" value="TreeGrafter"/>
</dbReference>
<evidence type="ECO:0000256" key="5">
    <source>
        <dbReference type="ARBA" id="ARBA00022737"/>
    </source>
</evidence>
<dbReference type="OrthoDB" id="10012075at2759"/>
<dbReference type="InterPro" id="IPR051275">
    <property type="entry name" value="Cell_adhesion_signaling"/>
</dbReference>
<evidence type="ECO:0000256" key="4">
    <source>
        <dbReference type="ARBA" id="ARBA00022729"/>
    </source>
</evidence>
<evidence type="ECO:0000313" key="12">
    <source>
        <dbReference type="Proteomes" id="UP000299102"/>
    </source>
</evidence>
<evidence type="ECO:0000256" key="2">
    <source>
        <dbReference type="ARBA" id="ARBA00004479"/>
    </source>
</evidence>
<dbReference type="STRING" id="151549.A0A4C1Z5F4"/>
<keyword evidence="4" id="KW-0732">Signal</keyword>
<evidence type="ECO:0000259" key="10">
    <source>
        <dbReference type="PROSITE" id="PS50835"/>
    </source>
</evidence>
<dbReference type="SUPFAM" id="SSF48726">
    <property type="entry name" value="Immunoglobulin"/>
    <property type="match status" value="3"/>
</dbReference>
<gene>
    <name evidence="11" type="primary">Lac</name>
    <name evidence="11" type="ORF">EVAR_56305_1</name>
</gene>
<dbReference type="SMART" id="SM00408">
    <property type="entry name" value="IGc2"/>
    <property type="match status" value="2"/>
</dbReference>
<dbReference type="AlphaFoldDB" id="A0A4C1Z5F4"/>
<protein>
    <submittedName>
        <fullName evidence="11">Lachesin</fullName>
    </submittedName>
</protein>
<keyword evidence="3" id="KW-1003">Cell membrane</keyword>
<comment type="subcellular location">
    <subcellularLocation>
        <location evidence="1">Cell membrane</location>
    </subcellularLocation>
    <subcellularLocation>
        <location evidence="2">Membrane</location>
        <topology evidence="2">Single-pass type I membrane protein</topology>
    </subcellularLocation>
</comment>
<evidence type="ECO:0000256" key="3">
    <source>
        <dbReference type="ARBA" id="ARBA00022475"/>
    </source>
</evidence>
<dbReference type="InterPro" id="IPR003599">
    <property type="entry name" value="Ig_sub"/>
</dbReference>
<evidence type="ECO:0000256" key="8">
    <source>
        <dbReference type="ARBA" id="ARBA00023180"/>
    </source>
</evidence>
<evidence type="ECO:0000256" key="9">
    <source>
        <dbReference type="ARBA" id="ARBA00023319"/>
    </source>
</evidence>
<dbReference type="EMBL" id="BGZK01001533">
    <property type="protein sequence ID" value="GBP81835.1"/>
    <property type="molecule type" value="Genomic_DNA"/>
</dbReference>
<evidence type="ECO:0000256" key="7">
    <source>
        <dbReference type="ARBA" id="ARBA00023157"/>
    </source>
</evidence>
<dbReference type="InterPro" id="IPR007110">
    <property type="entry name" value="Ig-like_dom"/>
</dbReference>
<feature type="domain" description="Ig-like" evidence="10">
    <location>
        <begin position="248"/>
        <end position="281"/>
    </location>
</feature>
<keyword evidence="8" id="KW-0325">Glycoprotein</keyword>
<dbReference type="GO" id="GO:0098609">
    <property type="term" value="P:cell-cell adhesion"/>
    <property type="evidence" value="ECO:0007669"/>
    <property type="project" value="TreeGrafter"/>
</dbReference>
<proteinExistence type="predicted"/>
<dbReference type="PANTHER" id="PTHR11640">
    <property type="entry name" value="NEPHRIN"/>
    <property type="match status" value="1"/>
</dbReference>
<dbReference type="Gene3D" id="2.60.40.10">
    <property type="entry name" value="Immunoglobulins"/>
    <property type="match status" value="3"/>
</dbReference>
<dbReference type="InterPro" id="IPR003598">
    <property type="entry name" value="Ig_sub2"/>
</dbReference>
<comment type="caution">
    <text evidence="11">The sequence shown here is derived from an EMBL/GenBank/DDBJ whole genome shotgun (WGS) entry which is preliminary data.</text>
</comment>
<reference evidence="11 12" key="1">
    <citation type="journal article" date="2019" name="Commun. Biol.">
        <title>The bagworm genome reveals a unique fibroin gene that provides high tensile strength.</title>
        <authorList>
            <person name="Kono N."/>
            <person name="Nakamura H."/>
            <person name="Ohtoshi R."/>
            <person name="Tomita M."/>
            <person name="Numata K."/>
            <person name="Arakawa K."/>
        </authorList>
    </citation>
    <scope>NUCLEOTIDE SEQUENCE [LARGE SCALE GENOMIC DNA]</scope>
</reference>
<keyword evidence="5" id="KW-0677">Repeat</keyword>
<keyword evidence="6" id="KW-0472">Membrane</keyword>
<keyword evidence="7" id="KW-1015">Disulfide bond</keyword>
<dbReference type="PANTHER" id="PTHR11640:SF164">
    <property type="entry name" value="MAM DOMAIN-CONTAINING GLYCOSYLPHOSPHATIDYLINOSITOL ANCHOR PROTEIN 1"/>
    <property type="match status" value="1"/>
</dbReference>
<feature type="domain" description="Ig-like" evidence="10">
    <location>
        <begin position="153"/>
        <end position="237"/>
    </location>
</feature>
<accession>A0A4C1Z5F4</accession>
<dbReference type="GO" id="GO:0005886">
    <property type="term" value="C:plasma membrane"/>
    <property type="evidence" value="ECO:0007669"/>
    <property type="project" value="UniProtKB-SubCell"/>
</dbReference>
<dbReference type="FunFam" id="2.60.40.10:FF:000328">
    <property type="entry name" value="CLUMA_CG000981, isoform A"/>
    <property type="match status" value="1"/>
</dbReference>
<evidence type="ECO:0000313" key="11">
    <source>
        <dbReference type="EMBL" id="GBP81835.1"/>
    </source>
</evidence>
<evidence type="ECO:0000256" key="6">
    <source>
        <dbReference type="ARBA" id="ARBA00023136"/>
    </source>
</evidence>
<dbReference type="InterPro" id="IPR013783">
    <property type="entry name" value="Ig-like_fold"/>
</dbReference>
<sequence>MATSKNDLESSTALPTISAMVQFTVASKVAWLRVDTQTVLTLGPHVITKNHRVVVSRRDAQSWALSVRAARPSDAGRYMCQINTEPMITQTHHLQSEAANKRCHQCGENVQDSRIETLFKEQTVWFNLTQIGPLVYLPMVTIDPIAFRFEVPPDIVDTGSSGEVFAREDEDVSLQCAASGAPEPNITWRREDAAPIPIAGELATKWSGEWLNISRVSRTLNGAFLCIATNGVPPSVSKRIVLHILCPPSVWAVQNLLGGYPGEPVQLQCRIEANPPPTVHWTHVDVNSIERRPHTSPSEPSLAIKFAEEAIYRRRSSCLPPHARRPGRSISFRFAAPCEVRYPLSEVELHGTSKSTVYYSVMTVGLFVLC</sequence>
<name>A0A4C1Z5F4_EUMVA</name>
<dbReference type="InterPro" id="IPR036179">
    <property type="entry name" value="Ig-like_dom_sf"/>
</dbReference>
<dbReference type="Pfam" id="PF13927">
    <property type="entry name" value="Ig_3"/>
    <property type="match status" value="1"/>
</dbReference>
<dbReference type="Proteomes" id="UP000299102">
    <property type="component" value="Unassembled WGS sequence"/>
</dbReference>
<dbReference type="GO" id="GO:0005911">
    <property type="term" value="C:cell-cell junction"/>
    <property type="evidence" value="ECO:0007669"/>
    <property type="project" value="TreeGrafter"/>
</dbReference>
<keyword evidence="9" id="KW-0393">Immunoglobulin domain</keyword>
<organism evidence="11 12">
    <name type="scientific">Eumeta variegata</name>
    <name type="common">Bagworm moth</name>
    <name type="synonym">Eumeta japonica</name>
    <dbReference type="NCBI Taxonomy" id="151549"/>
    <lineage>
        <taxon>Eukaryota</taxon>
        <taxon>Metazoa</taxon>
        <taxon>Ecdysozoa</taxon>
        <taxon>Arthropoda</taxon>
        <taxon>Hexapoda</taxon>
        <taxon>Insecta</taxon>
        <taxon>Pterygota</taxon>
        <taxon>Neoptera</taxon>
        <taxon>Endopterygota</taxon>
        <taxon>Lepidoptera</taxon>
        <taxon>Glossata</taxon>
        <taxon>Ditrysia</taxon>
        <taxon>Tineoidea</taxon>
        <taxon>Psychidae</taxon>
        <taxon>Oiketicinae</taxon>
        <taxon>Eumeta</taxon>
    </lineage>
</organism>
<dbReference type="SMART" id="SM00409">
    <property type="entry name" value="IG"/>
    <property type="match status" value="2"/>
</dbReference>
<dbReference type="PROSITE" id="PS50835">
    <property type="entry name" value="IG_LIKE"/>
    <property type="match status" value="2"/>
</dbReference>